<protein>
    <submittedName>
        <fullName evidence="1">Unplaced genomic scaffold PAXINscaffold_104, whole genome shotgun sequence</fullName>
    </submittedName>
</protein>
<organism evidence="1 2">
    <name type="scientific">Paxillus involutus ATCC 200175</name>
    <dbReference type="NCBI Taxonomy" id="664439"/>
    <lineage>
        <taxon>Eukaryota</taxon>
        <taxon>Fungi</taxon>
        <taxon>Dikarya</taxon>
        <taxon>Basidiomycota</taxon>
        <taxon>Agaricomycotina</taxon>
        <taxon>Agaricomycetes</taxon>
        <taxon>Agaricomycetidae</taxon>
        <taxon>Boletales</taxon>
        <taxon>Paxilineae</taxon>
        <taxon>Paxillaceae</taxon>
        <taxon>Paxillus</taxon>
    </lineage>
</organism>
<keyword evidence="2" id="KW-1185">Reference proteome</keyword>
<dbReference type="Pfam" id="PF18759">
    <property type="entry name" value="Plavaka"/>
    <property type="match status" value="1"/>
</dbReference>
<sequence length="370" mass="42580">MLPELPLPLPPALEVEGTIATNPSRLDVQSQPLVHPRDAPSWRGPRPVFKTQVNSFGLFQLYNAEPLPHHKLVLNEPAHNPPQPIGLQAKLMDQSSPADCPFRPYPNESSMLLGDWYWNQSSHSKSSFKSSFKKLLSIIGDANFHPEDIRNTNWLAVDRELGNLGTMDTEEWLNEDTDWEHTTISILVPFRRCSLHPGLLHYSLSHFYHRSLMSIIREKILDPAHHRVYGELFTSLAFLEVHRKLQESPAEPECDLPRRIIALMFWSDATQLTLFGNAKLWPVYMYLGNISKHERCQPSSHLCTHAAYLQTLPDDFKDFALEHSGSKLPGDTFFTHRHHELFHAQWQELLDNDFVQAYEHGMLLTCCDRI</sequence>
<evidence type="ECO:0000313" key="2">
    <source>
        <dbReference type="Proteomes" id="UP000053647"/>
    </source>
</evidence>
<gene>
    <name evidence="1" type="ORF">PAXINDRAFT_17026</name>
</gene>
<dbReference type="Proteomes" id="UP000053647">
    <property type="component" value="Unassembled WGS sequence"/>
</dbReference>
<reference evidence="1 2" key="1">
    <citation type="submission" date="2014-06" db="EMBL/GenBank/DDBJ databases">
        <authorList>
            <consortium name="DOE Joint Genome Institute"/>
            <person name="Kuo A."/>
            <person name="Kohler A."/>
            <person name="Nagy L.G."/>
            <person name="Floudas D."/>
            <person name="Copeland A."/>
            <person name="Barry K.W."/>
            <person name="Cichocki N."/>
            <person name="Veneault-Fourrey C."/>
            <person name="LaButti K."/>
            <person name="Lindquist E.A."/>
            <person name="Lipzen A."/>
            <person name="Lundell T."/>
            <person name="Morin E."/>
            <person name="Murat C."/>
            <person name="Sun H."/>
            <person name="Tunlid A."/>
            <person name="Henrissat B."/>
            <person name="Grigoriev I.V."/>
            <person name="Hibbett D.S."/>
            <person name="Martin F."/>
            <person name="Nordberg H.P."/>
            <person name="Cantor M.N."/>
            <person name="Hua S.X."/>
        </authorList>
    </citation>
    <scope>NUCLEOTIDE SEQUENCE [LARGE SCALE GENOMIC DNA]</scope>
    <source>
        <strain evidence="1 2">ATCC 200175</strain>
    </source>
</reference>
<dbReference type="OrthoDB" id="3208495at2759"/>
<dbReference type="HOGENOM" id="CLU_042836_2_0_1"/>
<dbReference type="EMBL" id="KN819426">
    <property type="protein sequence ID" value="KIJ09909.1"/>
    <property type="molecule type" value="Genomic_DNA"/>
</dbReference>
<dbReference type="AlphaFoldDB" id="A0A0C9SQU4"/>
<name>A0A0C9SQU4_PAXIN</name>
<proteinExistence type="predicted"/>
<dbReference type="InterPro" id="IPR041078">
    <property type="entry name" value="Plavaka"/>
</dbReference>
<accession>A0A0C9SQU4</accession>
<reference evidence="2" key="2">
    <citation type="submission" date="2015-01" db="EMBL/GenBank/DDBJ databases">
        <title>Evolutionary Origins and Diversification of the Mycorrhizal Mutualists.</title>
        <authorList>
            <consortium name="DOE Joint Genome Institute"/>
            <consortium name="Mycorrhizal Genomics Consortium"/>
            <person name="Kohler A."/>
            <person name="Kuo A."/>
            <person name="Nagy L.G."/>
            <person name="Floudas D."/>
            <person name="Copeland A."/>
            <person name="Barry K.W."/>
            <person name="Cichocki N."/>
            <person name="Veneault-Fourrey C."/>
            <person name="LaButti K."/>
            <person name="Lindquist E.A."/>
            <person name="Lipzen A."/>
            <person name="Lundell T."/>
            <person name="Morin E."/>
            <person name="Murat C."/>
            <person name="Riley R."/>
            <person name="Ohm R."/>
            <person name="Sun H."/>
            <person name="Tunlid A."/>
            <person name="Henrissat B."/>
            <person name="Grigoriev I.V."/>
            <person name="Hibbett D.S."/>
            <person name="Martin F."/>
        </authorList>
    </citation>
    <scope>NUCLEOTIDE SEQUENCE [LARGE SCALE GENOMIC DNA]</scope>
    <source>
        <strain evidence="2">ATCC 200175</strain>
    </source>
</reference>
<evidence type="ECO:0000313" key="1">
    <source>
        <dbReference type="EMBL" id="KIJ09909.1"/>
    </source>
</evidence>